<dbReference type="EMBL" id="AJWZ01008769">
    <property type="protein sequence ID" value="EKC53196.1"/>
    <property type="molecule type" value="Genomic_DNA"/>
</dbReference>
<feature type="region of interest" description="Disordered" evidence="1">
    <location>
        <begin position="1"/>
        <end position="21"/>
    </location>
</feature>
<dbReference type="Gene3D" id="3.40.50.300">
    <property type="entry name" value="P-loop containing nucleotide triphosphate hydrolases"/>
    <property type="match status" value="1"/>
</dbReference>
<feature type="domain" description="Helicase C-terminal" evidence="2">
    <location>
        <begin position="10"/>
        <end position="56"/>
    </location>
</feature>
<dbReference type="Pfam" id="PF00271">
    <property type="entry name" value="Helicase_C"/>
    <property type="match status" value="1"/>
</dbReference>
<dbReference type="SUPFAM" id="SSF52540">
    <property type="entry name" value="P-loop containing nucleoside triphosphate hydrolases"/>
    <property type="match status" value="1"/>
</dbReference>
<gene>
    <name evidence="3" type="ORF">OBE_12712</name>
</gene>
<evidence type="ECO:0000256" key="1">
    <source>
        <dbReference type="SAM" id="MobiDB-lite"/>
    </source>
</evidence>
<name>K1T115_9ZZZZ</name>
<protein>
    <recommendedName>
        <fullName evidence="2">Helicase C-terminal domain-containing protein</fullName>
    </recommendedName>
</protein>
<organism evidence="3">
    <name type="scientific">human gut metagenome</name>
    <dbReference type="NCBI Taxonomy" id="408170"/>
    <lineage>
        <taxon>unclassified sequences</taxon>
        <taxon>metagenomes</taxon>
        <taxon>organismal metagenomes</taxon>
    </lineage>
</organism>
<dbReference type="AlphaFoldDB" id="K1T115"/>
<accession>K1T115</accession>
<evidence type="ECO:0000259" key="2">
    <source>
        <dbReference type="Pfam" id="PF00271"/>
    </source>
</evidence>
<comment type="caution">
    <text evidence="3">The sequence shown here is derived from an EMBL/GenBank/DDBJ whole genome shotgun (WGS) entry which is preliminary data.</text>
</comment>
<sequence length="57" mass="6439">MLQNRFLLSAEHSAQQSSEDLDRYEREFNEGKINILSCSTTMEMGVDIGGITEVVMN</sequence>
<feature type="non-terminal residue" evidence="3">
    <location>
        <position position="57"/>
    </location>
</feature>
<evidence type="ECO:0000313" key="3">
    <source>
        <dbReference type="EMBL" id="EKC53196.1"/>
    </source>
</evidence>
<reference evidence="3" key="1">
    <citation type="journal article" date="2013" name="Environ. Microbiol.">
        <title>Microbiota from the distal guts of lean and obese adolescents exhibit partial functional redundancy besides clear differences in community structure.</title>
        <authorList>
            <person name="Ferrer M."/>
            <person name="Ruiz A."/>
            <person name="Lanza F."/>
            <person name="Haange S.B."/>
            <person name="Oberbach A."/>
            <person name="Till H."/>
            <person name="Bargiela R."/>
            <person name="Campoy C."/>
            <person name="Segura M.T."/>
            <person name="Richter M."/>
            <person name="von Bergen M."/>
            <person name="Seifert J."/>
            <person name="Suarez A."/>
        </authorList>
    </citation>
    <scope>NUCLEOTIDE SEQUENCE</scope>
</reference>
<dbReference type="InterPro" id="IPR027417">
    <property type="entry name" value="P-loop_NTPase"/>
</dbReference>
<proteinExistence type="predicted"/>
<dbReference type="InterPro" id="IPR001650">
    <property type="entry name" value="Helicase_C-like"/>
</dbReference>